<accession>A0ABP9ABY5</accession>
<dbReference type="EMBL" id="BAABHO010000005">
    <property type="protein sequence ID" value="GAA4778290.1"/>
    <property type="molecule type" value="Genomic_DNA"/>
</dbReference>
<name>A0ABP9ABY5_9PSEU</name>
<evidence type="ECO:0000313" key="2">
    <source>
        <dbReference type="Proteomes" id="UP001500928"/>
    </source>
</evidence>
<reference evidence="2" key="1">
    <citation type="journal article" date="2019" name="Int. J. Syst. Evol. Microbiol.">
        <title>The Global Catalogue of Microorganisms (GCM) 10K type strain sequencing project: providing services to taxonomists for standard genome sequencing and annotation.</title>
        <authorList>
            <consortium name="The Broad Institute Genomics Platform"/>
            <consortium name="The Broad Institute Genome Sequencing Center for Infectious Disease"/>
            <person name="Wu L."/>
            <person name="Ma J."/>
        </authorList>
    </citation>
    <scope>NUCLEOTIDE SEQUENCE [LARGE SCALE GENOMIC DNA]</scope>
    <source>
        <strain evidence="2">JCM 17979</strain>
    </source>
</reference>
<evidence type="ECO:0000313" key="1">
    <source>
        <dbReference type="EMBL" id="GAA4778290.1"/>
    </source>
</evidence>
<dbReference type="Gene3D" id="3.30.530.20">
    <property type="match status" value="1"/>
</dbReference>
<dbReference type="InterPro" id="IPR023393">
    <property type="entry name" value="START-like_dom_sf"/>
</dbReference>
<dbReference type="Pfam" id="PF10604">
    <property type="entry name" value="Polyketide_cyc2"/>
    <property type="match status" value="1"/>
</dbReference>
<dbReference type="RefSeq" id="WP_345411239.1">
    <property type="nucleotide sequence ID" value="NZ_BAABHO010000005.1"/>
</dbReference>
<protein>
    <submittedName>
        <fullName evidence="1">SRPBCC family protein</fullName>
    </submittedName>
</protein>
<sequence>MRYADGPTVEAAVHVDAPPARVWPLVCDIHLVAETSEELQEAHWLPAPEGPGDGATPAVGHRFRGRNSHPKAGEWETVSTVVECDEERRFAWAVMDTENPTALWRFTLTPADGGTELRQWVRMGPGRSNLNAAIERMPDKEERIVAGRCREWQQSIERTLAGIKERAES</sequence>
<keyword evidence="2" id="KW-1185">Reference proteome</keyword>
<proteinExistence type="predicted"/>
<dbReference type="Proteomes" id="UP001500928">
    <property type="component" value="Unassembled WGS sequence"/>
</dbReference>
<dbReference type="InterPro" id="IPR019587">
    <property type="entry name" value="Polyketide_cyclase/dehydratase"/>
</dbReference>
<dbReference type="SUPFAM" id="SSF55961">
    <property type="entry name" value="Bet v1-like"/>
    <property type="match status" value="1"/>
</dbReference>
<gene>
    <name evidence="1" type="ORF">GCM10023200_09050</name>
</gene>
<comment type="caution">
    <text evidence="1">The sequence shown here is derived from an EMBL/GenBank/DDBJ whole genome shotgun (WGS) entry which is preliminary data.</text>
</comment>
<organism evidence="1 2">
    <name type="scientific">Actinomycetospora chlora</name>
    <dbReference type="NCBI Taxonomy" id="663608"/>
    <lineage>
        <taxon>Bacteria</taxon>
        <taxon>Bacillati</taxon>
        <taxon>Actinomycetota</taxon>
        <taxon>Actinomycetes</taxon>
        <taxon>Pseudonocardiales</taxon>
        <taxon>Pseudonocardiaceae</taxon>
        <taxon>Actinomycetospora</taxon>
    </lineage>
</organism>